<dbReference type="PROSITE" id="PS50111">
    <property type="entry name" value="CHEMOTAXIS_TRANSDUC_2"/>
    <property type="match status" value="1"/>
</dbReference>
<dbReference type="GO" id="GO:0006935">
    <property type="term" value="P:chemotaxis"/>
    <property type="evidence" value="ECO:0007669"/>
    <property type="project" value="InterPro"/>
</dbReference>
<evidence type="ECO:0000313" key="12">
    <source>
        <dbReference type="Proteomes" id="UP000321822"/>
    </source>
</evidence>
<evidence type="ECO:0000256" key="2">
    <source>
        <dbReference type="ARBA" id="ARBA00022692"/>
    </source>
</evidence>
<evidence type="ECO:0000313" key="11">
    <source>
        <dbReference type="EMBL" id="TWX64090.1"/>
    </source>
</evidence>
<accession>A0A5C6Q5P9</accession>
<dbReference type="SMART" id="SM00283">
    <property type="entry name" value="MA"/>
    <property type="match status" value="1"/>
</dbReference>
<dbReference type="Proteomes" id="UP000321822">
    <property type="component" value="Unassembled WGS sequence"/>
</dbReference>
<keyword evidence="3 8" id="KW-1133">Transmembrane helix</keyword>
<comment type="similarity">
    <text evidence="6">Belongs to the methyl-accepting chemotaxis (MCP) protein family.</text>
</comment>
<dbReference type="GO" id="GO:0016020">
    <property type="term" value="C:membrane"/>
    <property type="evidence" value="ECO:0007669"/>
    <property type="project" value="UniProtKB-SubCell"/>
</dbReference>
<dbReference type="InterPro" id="IPR003660">
    <property type="entry name" value="HAMP_dom"/>
</dbReference>
<dbReference type="CDD" id="cd06225">
    <property type="entry name" value="HAMP"/>
    <property type="match status" value="1"/>
</dbReference>
<evidence type="ECO:0000256" key="1">
    <source>
        <dbReference type="ARBA" id="ARBA00004141"/>
    </source>
</evidence>
<dbReference type="InterPro" id="IPR004089">
    <property type="entry name" value="MCPsignal_dom"/>
</dbReference>
<gene>
    <name evidence="11" type="ORF">ESZ36_20670</name>
</gene>
<dbReference type="Pfam" id="PF00015">
    <property type="entry name" value="MCPsignal"/>
    <property type="match status" value="1"/>
</dbReference>
<feature type="domain" description="Methyl-accepting transducer" evidence="9">
    <location>
        <begin position="222"/>
        <end position="458"/>
    </location>
</feature>
<keyword evidence="12" id="KW-1185">Reference proteome</keyword>
<evidence type="ECO:0000256" key="5">
    <source>
        <dbReference type="ARBA" id="ARBA00023224"/>
    </source>
</evidence>
<name>A0A5C6Q5P9_9GAMM</name>
<dbReference type="FunFam" id="1.10.287.950:FF:000001">
    <property type="entry name" value="Methyl-accepting chemotaxis sensory transducer"/>
    <property type="match status" value="1"/>
</dbReference>
<dbReference type="PANTHER" id="PTHR32089">
    <property type="entry name" value="METHYL-ACCEPTING CHEMOTAXIS PROTEIN MCPB"/>
    <property type="match status" value="1"/>
</dbReference>
<feature type="domain" description="HAMP" evidence="10">
    <location>
        <begin position="163"/>
        <end position="217"/>
    </location>
</feature>
<dbReference type="GO" id="GO:0004888">
    <property type="term" value="F:transmembrane signaling receptor activity"/>
    <property type="evidence" value="ECO:0007669"/>
    <property type="project" value="InterPro"/>
</dbReference>
<dbReference type="PROSITE" id="PS50885">
    <property type="entry name" value="HAMP"/>
    <property type="match status" value="1"/>
</dbReference>
<sequence>MSIKFRLIVMSTILVSIVLIAKGAYDYKVVKSSLLVEANRSITLVSERLKLNLPAAIWMDLSEQILKIASSELQTPFVYGIEIKTVDGEVKYTKHNHGIKGAEIKQPLVHDEYDEKTIVGDIIISINQQAINTKTQAALVQIIIGVVLVDVLLVLILFILTRVIVTNPLKKVILAVTDIAHGDGDLTKRLEINTQDEMGELAGQINHFFDKTQAMINTIISTAQVISDTSSAVKSDVSEANTLFEKQYIEIDMLATAITEMAASTKDISLTSQQSSQSAFDAKEQANEVGLVVNKSMLSVNELSSDLDNASQVISALATTVDQMVSVIDVIKAIAEQTNLLALNAAIEAARAGEQGRGFAVVADEVRALASRTQQSTEEISQMIAELQQGTSSAVVVVQNSKTKGEETTKMMLHSVEYITKIISASDDISDTSLQISTSVQEQSSVTSSLDVNINGIVSSGQESNGLINQIKVKANELDDHVNNLQTLTSQFKV</sequence>
<evidence type="ECO:0000256" key="3">
    <source>
        <dbReference type="ARBA" id="ARBA00022989"/>
    </source>
</evidence>
<dbReference type="SUPFAM" id="SSF58104">
    <property type="entry name" value="Methyl-accepting chemotaxis protein (MCP) signaling domain"/>
    <property type="match status" value="1"/>
</dbReference>
<dbReference type="SMART" id="SM00304">
    <property type="entry name" value="HAMP"/>
    <property type="match status" value="1"/>
</dbReference>
<dbReference type="InterPro" id="IPR004090">
    <property type="entry name" value="Chemotax_Me-accpt_rcpt"/>
</dbReference>
<keyword evidence="5 7" id="KW-0807">Transducer</keyword>
<evidence type="ECO:0000256" key="8">
    <source>
        <dbReference type="SAM" id="Phobius"/>
    </source>
</evidence>
<evidence type="ECO:0000256" key="7">
    <source>
        <dbReference type="PROSITE-ProRule" id="PRU00284"/>
    </source>
</evidence>
<dbReference type="PRINTS" id="PR00260">
    <property type="entry name" value="CHEMTRNSDUCR"/>
</dbReference>
<dbReference type="GO" id="GO:0007165">
    <property type="term" value="P:signal transduction"/>
    <property type="evidence" value="ECO:0007669"/>
    <property type="project" value="UniProtKB-KW"/>
</dbReference>
<comment type="subcellular location">
    <subcellularLocation>
        <location evidence="1">Membrane</location>
        <topology evidence="1">Multi-pass membrane protein</topology>
    </subcellularLocation>
</comment>
<feature type="transmembrane region" description="Helical" evidence="8">
    <location>
        <begin position="138"/>
        <end position="161"/>
    </location>
</feature>
<dbReference type="Pfam" id="PF00672">
    <property type="entry name" value="HAMP"/>
    <property type="match status" value="1"/>
</dbReference>
<dbReference type="EMBL" id="VOLT01000015">
    <property type="protein sequence ID" value="TWX64090.1"/>
    <property type="molecule type" value="Genomic_DNA"/>
</dbReference>
<reference evidence="11 12" key="1">
    <citation type="submission" date="2019-07" db="EMBL/GenBank/DDBJ databases">
        <title>Genomes of sea-ice associated Colwellia species.</title>
        <authorList>
            <person name="Bowman J.P."/>
        </authorList>
    </citation>
    <scope>NUCLEOTIDE SEQUENCE [LARGE SCALE GENOMIC DNA]</scope>
    <source>
        <strain evidence="11 12">ACAM 459</strain>
    </source>
</reference>
<organism evidence="11 12">
    <name type="scientific">Colwellia demingiae</name>
    <dbReference type="NCBI Taxonomy" id="89401"/>
    <lineage>
        <taxon>Bacteria</taxon>
        <taxon>Pseudomonadati</taxon>
        <taxon>Pseudomonadota</taxon>
        <taxon>Gammaproteobacteria</taxon>
        <taxon>Alteromonadales</taxon>
        <taxon>Colwelliaceae</taxon>
        <taxon>Colwellia</taxon>
    </lineage>
</organism>
<evidence type="ECO:0000259" key="10">
    <source>
        <dbReference type="PROSITE" id="PS50885"/>
    </source>
</evidence>
<dbReference type="Gene3D" id="1.10.287.950">
    <property type="entry name" value="Methyl-accepting chemotaxis protein"/>
    <property type="match status" value="1"/>
</dbReference>
<evidence type="ECO:0000256" key="4">
    <source>
        <dbReference type="ARBA" id="ARBA00023136"/>
    </source>
</evidence>
<comment type="caution">
    <text evidence="11">The sequence shown here is derived from an EMBL/GenBank/DDBJ whole genome shotgun (WGS) entry which is preliminary data.</text>
</comment>
<proteinExistence type="inferred from homology"/>
<keyword evidence="4 8" id="KW-0472">Membrane</keyword>
<dbReference type="OrthoDB" id="2489132at2"/>
<keyword evidence="2 8" id="KW-0812">Transmembrane</keyword>
<dbReference type="AlphaFoldDB" id="A0A5C6Q5P9"/>
<evidence type="ECO:0000256" key="6">
    <source>
        <dbReference type="ARBA" id="ARBA00029447"/>
    </source>
</evidence>
<dbReference type="PANTHER" id="PTHR32089:SF119">
    <property type="entry name" value="METHYL-ACCEPTING CHEMOTAXIS PROTEIN CTPL"/>
    <property type="match status" value="1"/>
</dbReference>
<protein>
    <submittedName>
        <fullName evidence="11">Methyl-accepting chemotaxis protein</fullName>
    </submittedName>
</protein>
<dbReference type="RefSeq" id="WP_146791402.1">
    <property type="nucleotide sequence ID" value="NZ_VOLT01000015.1"/>
</dbReference>
<evidence type="ECO:0000259" key="9">
    <source>
        <dbReference type="PROSITE" id="PS50111"/>
    </source>
</evidence>